<evidence type="ECO:0000256" key="7">
    <source>
        <dbReference type="ARBA" id="ARBA00022833"/>
    </source>
</evidence>
<dbReference type="AlphaFoldDB" id="A0A7G9GYN6"/>
<dbReference type="GO" id="GO:0006508">
    <property type="term" value="P:proteolysis"/>
    <property type="evidence" value="ECO:0007669"/>
    <property type="project" value="UniProtKB-KW"/>
</dbReference>
<dbReference type="GO" id="GO:0008237">
    <property type="term" value="F:metallopeptidase activity"/>
    <property type="evidence" value="ECO:0007669"/>
    <property type="project" value="UniProtKB-KW"/>
</dbReference>
<evidence type="ECO:0000256" key="3">
    <source>
        <dbReference type="ARBA" id="ARBA00022438"/>
    </source>
</evidence>
<gene>
    <name evidence="11" type="ORF">H9Q81_03530</name>
</gene>
<dbReference type="PANTHER" id="PTHR28570">
    <property type="entry name" value="ASPARTYL AMINOPEPTIDASE"/>
    <property type="match status" value="1"/>
</dbReference>
<keyword evidence="3 9" id="KW-0031">Aminopeptidase</keyword>
<dbReference type="Gene3D" id="3.40.630.10">
    <property type="entry name" value="Zn peptidases"/>
    <property type="match status" value="1"/>
</dbReference>
<protein>
    <recommendedName>
        <fullName evidence="10">M18 family aminopeptidase</fullName>
        <ecNumber evidence="10">3.4.11.-</ecNumber>
    </recommendedName>
</protein>
<comment type="cofactor">
    <cofactor evidence="1 10">
        <name>Zn(2+)</name>
        <dbReference type="ChEBI" id="CHEBI:29105"/>
    </cofactor>
</comment>
<evidence type="ECO:0000313" key="12">
    <source>
        <dbReference type="Proteomes" id="UP000515913"/>
    </source>
</evidence>
<dbReference type="RefSeq" id="WP_101474760.1">
    <property type="nucleotide sequence ID" value="NZ_CP060637.1"/>
</dbReference>
<dbReference type="EC" id="3.4.11.-" evidence="10"/>
<dbReference type="Gene3D" id="2.30.250.10">
    <property type="entry name" value="Aminopeptidase i, Domain 2"/>
    <property type="match status" value="1"/>
</dbReference>
<keyword evidence="6 9" id="KW-0378">Hydrolase</keyword>
<evidence type="ECO:0000256" key="6">
    <source>
        <dbReference type="ARBA" id="ARBA00022801"/>
    </source>
</evidence>
<evidence type="ECO:0000256" key="1">
    <source>
        <dbReference type="ARBA" id="ARBA00001947"/>
    </source>
</evidence>
<comment type="similarity">
    <text evidence="2 9">Belongs to the peptidase M18 family.</text>
</comment>
<evidence type="ECO:0000256" key="8">
    <source>
        <dbReference type="ARBA" id="ARBA00023049"/>
    </source>
</evidence>
<accession>A0A7G9GYN6</accession>
<evidence type="ECO:0000256" key="2">
    <source>
        <dbReference type="ARBA" id="ARBA00008290"/>
    </source>
</evidence>
<dbReference type="KEGG" id="fho:H9Q81_03530"/>
<keyword evidence="5 9" id="KW-0479">Metal-binding</keyword>
<reference evidence="11 12" key="1">
    <citation type="submission" date="2020-08" db="EMBL/GenBank/DDBJ databases">
        <authorList>
            <person name="Liu C."/>
            <person name="Sun Q."/>
        </authorList>
    </citation>
    <scope>NUCLEOTIDE SEQUENCE [LARGE SCALE GENOMIC DNA]</scope>
    <source>
        <strain evidence="11 12">NSJ-57</strain>
    </source>
</reference>
<dbReference type="GO" id="GO:0004177">
    <property type="term" value="F:aminopeptidase activity"/>
    <property type="evidence" value="ECO:0007669"/>
    <property type="project" value="UniProtKB-KW"/>
</dbReference>
<evidence type="ECO:0000256" key="4">
    <source>
        <dbReference type="ARBA" id="ARBA00022670"/>
    </source>
</evidence>
<dbReference type="InterPro" id="IPR001948">
    <property type="entry name" value="Peptidase_M18"/>
</dbReference>
<dbReference type="SUPFAM" id="SSF53187">
    <property type="entry name" value="Zn-dependent exopeptidases"/>
    <property type="match status" value="1"/>
</dbReference>
<dbReference type="NCBIfam" id="NF002759">
    <property type="entry name" value="PRK02813.1"/>
    <property type="match status" value="1"/>
</dbReference>
<dbReference type="Pfam" id="PF02127">
    <property type="entry name" value="Peptidase_M18"/>
    <property type="match status" value="1"/>
</dbReference>
<dbReference type="SUPFAM" id="SSF101821">
    <property type="entry name" value="Aminopeptidase/glucanase lid domain"/>
    <property type="match status" value="1"/>
</dbReference>
<evidence type="ECO:0000313" key="11">
    <source>
        <dbReference type="EMBL" id="QNM15918.1"/>
    </source>
</evidence>
<dbReference type="PRINTS" id="PR00932">
    <property type="entry name" value="AMINO1PTASE"/>
</dbReference>
<dbReference type="InterPro" id="IPR023358">
    <property type="entry name" value="Peptidase_M18_dom2"/>
</dbReference>
<dbReference type="PANTHER" id="PTHR28570:SF3">
    <property type="entry name" value="ASPARTYL AMINOPEPTIDASE"/>
    <property type="match status" value="1"/>
</dbReference>
<dbReference type="EMBL" id="CP060637">
    <property type="protein sequence ID" value="QNM15918.1"/>
    <property type="molecule type" value="Genomic_DNA"/>
</dbReference>
<sequence>MEIKNFMKFIEKSGTAFHAVENLKNMLEAEGFEDLKRVEKVKLGGSYFKVRNDSSIIAFKIPNNKNFKSFRLTSAHSDSPCYKIKANPVIYKYGYTLLNVAPYGGMIHSTFFDTPLKIAGRVVCLDKDNNLYTKLIDFVEPNVAIANLAIHFNREVNKGYEYKPAKDVVPILGLGEIDLFKVIKDKFELSGEIVSHDLFVVSAVKPYVWGMENEFISSPRLDDLECAYASMRALINSDVTEGAMSLVFNNEEVGSLSYMGANSDFLVTVMTKIREDLGLSESWMYECLENSFVISGDNAHALHPNYTDTYDLNNYAMLNKGPAIKFSPSQKYTTDAVTAAKFMALCKKANVAYQCFENHSNVAGGSTLGNISISQVSIPSVDIGLPQLAMHSACELAGTKDFIDLIKVFETHFSLNK</sequence>
<proteinExistence type="inferred from homology"/>
<keyword evidence="7 9" id="KW-0862">Zinc</keyword>
<keyword evidence="8 9" id="KW-0482">Metalloprotease</keyword>
<dbReference type="GO" id="GO:0005737">
    <property type="term" value="C:cytoplasm"/>
    <property type="evidence" value="ECO:0007669"/>
    <property type="project" value="UniProtKB-ARBA"/>
</dbReference>
<name>A0A7G9GYN6_9FUSO</name>
<keyword evidence="4 9" id="KW-0645">Protease</keyword>
<dbReference type="Proteomes" id="UP000515913">
    <property type="component" value="Chromosome"/>
</dbReference>
<evidence type="ECO:0000256" key="9">
    <source>
        <dbReference type="RuleBase" id="RU004386"/>
    </source>
</evidence>
<evidence type="ECO:0000256" key="5">
    <source>
        <dbReference type="ARBA" id="ARBA00022723"/>
    </source>
</evidence>
<organism evidence="11 12">
    <name type="scientific">Fusobacterium hominis</name>
    <dbReference type="NCBI Taxonomy" id="2764326"/>
    <lineage>
        <taxon>Bacteria</taxon>
        <taxon>Fusobacteriati</taxon>
        <taxon>Fusobacteriota</taxon>
        <taxon>Fusobacteriia</taxon>
        <taxon>Fusobacteriales</taxon>
        <taxon>Fusobacteriaceae</taxon>
        <taxon>Fusobacterium</taxon>
    </lineage>
</organism>
<dbReference type="GO" id="GO:0008270">
    <property type="term" value="F:zinc ion binding"/>
    <property type="evidence" value="ECO:0007669"/>
    <property type="project" value="InterPro"/>
</dbReference>
<evidence type="ECO:0000256" key="10">
    <source>
        <dbReference type="RuleBase" id="RU004387"/>
    </source>
</evidence>
<keyword evidence="12" id="KW-1185">Reference proteome</keyword>